<name>A0ABV4NTT9_9GAMM</name>
<protein>
    <submittedName>
        <fullName evidence="5">SUMF1/EgtB/PvdO family nonheme iron enzyme</fullName>
    </submittedName>
</protein>
<organism evidence="5 6">
    <name type="scientific">Microbulbifer epialgicus</name>
    <dbReference type="NCBI Taxonomy" id="393907"/>
    <lineage>
        <taxon>Bacteria</taxon>
        <taxon>Pseudomonadati</taxon>
        <taxon>Pseudomonadota</taxon>
        <taxon>Gammaproteobacteria</taxon>
        <taxon>Cellvibrionales</taxon>
        <taxon>Microbulbiferaceae</taxon>
        <taxon>Microbulbifer</taxon>
    </lineage>
</organism>
<dbReference type="Pfam" id="PF03781">
    <property type="entry name" value="FGE-sulfatase"/>
    <property type="match status" value="1"/>
</dbReference>
<evidence type="ECO:0000256" key="1">
    <source>
        <dbReference type="ARBA" id="ARBA00022741"/>
    </source>
</evidence>
<evidence type="ECO:0000256" key="2">
    <source>
        <dbReference type="ARBA" id="ARBA00022840"/>
    </source>
</evidence>
<dbReference type="SMART" id="SM00220">
    <property type="entry name" value="S_TKc"/>
    <property type="match status" value="1"/>
</dbReference>
<dbReference type="InterPro" id="IPR017441">
    <property type="entry name" value="Protein_kinase_ATP_BS"/>
</dbReference>
<keyword evidence="1 3" id="KW-0547">Nucleotide-binding</keyword>
<dbReference type="InterPro" id="IPR005532">
    <property type="entry name" value="SUMF_dom"/>
</dbReference>
<dbReference type="InterPro" id="IPR011009">
    <property type="entry name" value="Kinase-like_dom_sf"/>
</dbReference>
<dbReference type="Pfam" id="PF00069">
    <property type="entry name" value="Pkinase"/>
    <property type="match status" value="1"/>
</dbReference>
<dbReference type="SUPFAM" id="SSF56436">
    <property type="entry name" value="C-type lectin-like"/>
    <property type="match status" value="1"/>
</dbReference>
<dbReference type="SUPFAM" id="SSF56112">
    <property type="entry name" value="Protein kinase-like (PK-like)"/>
    <property type="match status" value="1"/>
</dbReference>
<sequence length="785" mass="88611">MPEALRDSQASTHKNSLPKGYRLQEYEIYHDLGSGGFGITYLAFDHNLDKEVAIKEFLPTEIAYRDTSNIVCPNCKEQVDEFCWGIERFMEEAKVLARFKHSNIVQIYRFFKANGTAYIVMEYVEGFTLAELLKRKGALSEYELSAILFPIINGLKLVHQADFLHRDIKPSNIIITRDGHPVLIDFGAARFAVGSKSQTVAAIITPGYAPIEQYSAKAKLGPWVDIYALGAVCYRAITNAPPEVATDRVSEDPMDGWWKNIEGYSRSFLRSIDAALALDPLKRPRHLTEWNKLLTTVDLPTNDKTPPALIEPRPVRGRLYNKPTVKVFTLTLAALLVVCAAIAVPKYQGLLERWAAGRSISADHVYSINSRERISILQQRIEEKLNSITEQAQSSTNDDMQRKAEKVYVFELTQAHIGGSSIVQALKVELSEADNLRDRQQWAQANIEYEGIRQRYEELLRQIEVAEKLYGAKQVAKQKKQEWQSLSSDFNLGHSPGATEANDHMRHAVIETDIGLLEEALSSWKAAALSWQAEIEQIQENLHRRDKQPKRIESLLAGNYLISIPPGVFRMGSPHGSNDERPIRVVRIAQGFKMLATEVTWDQYMLCVNDSACRFPADEGWGKGSRPVINVSWTDANEYINWLNHKSGLKFRLPSEAEWEYAARAGSTGIYSWGNELGQNQANCNGCGSDWDNTTTAPVASFPANAFGLHDMPGNVWEWVGDCWYDDYREAPSDGRVREKDNCKYRVLRGGSWATNPLNMRTAYRNNNSPSARNNNSGFRIVHDL</sequence>
<evidence type="ECO:0000256" key="3">
    <source>
        <dbReference type="PROSITE-ProRule" id="PRU10141"/>
    </source>
</evidence>
<accession>A0ABV4NTT9</accession>
<dbReference type="InterPro" id="IPR000719">
    <property type="entry name" value="Prot_kinase_dom"/>
</dbReference>
<evidence type="ECO:0000313" key="5">
    <source>
        <dbReference type="EMBL" id="MFA0809521.1"/>
    </source>
</evidence>
<dbReference type="PROSITE" id="PS00108">
    <property type="entry name" value="PROTEIN_KINASE_ST"/>
    <property type="match status" value="1"/>
</dbReference>
<keyword evidence="6" id="KW-1185">Reference proteome</keyword>
<keyword evidence="2 3" id="KW-0067">ATP-binding</keyword>
<gene>
    <name evidence="5" type="ORF">ACCI49_01195</name>
</gene>
<dbReference type="Gene3D" id="3.90.1580.10">
    <property type="entry name" value="paralog of FGE (formylglycine-generating enzyme)"/>
    <property type="match status" value="1"/>
</dbReference>
<feature type="binding site" evidence="3">
    <location>
        <position position="55"/>
    </location>
    <ligand>
        <name>ATP</name>
        <dbReference type="ChEBI" id="CHEBI:30616"/>
    </ligand>
</feature>
<dbReference type="EMBL" id="JBGMEK010000001">
    <property type="protein sequence ID" value="MFA0809521.1"/>
    <property type="molecule type" value="Genomic_DNA"/>
</dbReference>
<reference evidence="5 6" key="1">
    <citation type="submission" date="2024-08" db="EMBL/GenBank/DDBJ databases">
        <authorList>
            <person name="Ishaq N."/>
        </authorList>
    </citation>
    <scope>NUCLEOTIDE SEQUENCE [LARGE SCALE GENOMIC DNA]</scope>
    <source>
        <strain evidence="5 6">DSM 18651</strain>
    </source>
</reference>
<dbReference type="Proteomes" id="UP001569428">
    <property type="component" value="Unassembled WGS sequence"/>
</dbReference>
<dbReference type="InterPro" id="IPR008271">
    <property type="entry name" value="Ser/Thr_kinase_AS"/>
</dbReference>
<dbReference type="RefSeq" id="WP_371837138.1">
    <property type="nucleotide sequence ID" value="NZ_JBGMEK010000001.1"/>
</dbReference>
<proteinExistence type="predicted"/>
<dbReference type="PROSITE" id="PS50011">
    <property type="entry name" value="PROTEIN_KINASE_DOM"/>
    <property type="match status" value="1"/>
</dbReference>
<dbReference type="InterPro" id="IPR051043">
    <property type="entry name" value="Sulfatase_Mod_Factor_Kinase"/>
</dbReference>
<evidence type="ECO:0000313" key="6">
    <source>
        <dbReference type="Proteomes" id="UP001569428"/>
    </source>
</evidence>
<dbReference type="Gene3D" id="1.10.510.10">
    <property type="entry name" value="Transferase(Phosphotransferase) domain 1"/>
    <property type="match status" value="1"/>
</dbReference>
<dbReference type="PROSITE" id="PS00107">
    <property type="entry name" value="PROTEIN_KINASE_ATP"/>
    <property type="match status" value="1"/>
</dbReference>
<comment type="caution">
    <text evidence="5">The sequence shown here is derived from an EMBL/GenBank/DDBJ whole genome shotgun (WGS) entry which is preliminary data.</text>
</comment>
<dbReference type="CDD" id="cd14014">
    <property type="entry name" value="STKc_PknB_like"/>
    <property type="match status" value="1"/>
</dbReference>
<dbReference type="PANTHER" id="PTHR23150:SF35">
    <property type="entry name" value="BLL6746 PROTEIN"/>
    <property type="match status" value="1"/>
</dbReference>
<dbReference type="InterPro" id="IPR016187">
    <property type="entry name" value="CTDL_fold"/>
</dbReference>
<evidence type="ECO:0000259" key="4">
    <source>
        <dbReference type="PROSITE" id="PS50011"/>
    </source>
</evidence>
<dbReference type="PANTHER" id="PTHR23150">
    <property type="entry name" value="SULFATASE MODIFYING FACTOR 1, 2"/>
    <property type="match status" value="1"/>
</dbReference>
<feature type="domain" description="Protein kinase" evidence="4">
    <location>
        <begin position="26"/>
        <end position="294"/>
    </location>
</feature>
<dbReference type="InterPro" id="IPR042095">
    <property type="entry name" value="SUMF_sf"/>
</dbReference>